<keyword evidence="6" id="KW-1185">Reference proteome</keyword>
<evidence type="ECO:0000313" key="6">
    <source>
        <dbReference type="Proteomes" id="UP000256695"/>
    </source>
</evidence>
<dbReference type="PANTHER" id="PTHR33154">
    <property type="entry name" value="TRANSCRIPTIONAL REGULATOR, ARSR FAMILY"/>
    <property type="match status" value="1"/>
</dbReference>
<dbReference type="InterPro" id="IPR036390">
    <property type="entry name" value="WH_DNA-bd_sf"/>
</dbReference>
<organism evidence="5 6">
    <name type="scientific">Helicobacter anseris</name>
    <dbReference type="NCBI Taxonomy" id="375926"/>
    <lineage>
        <taxon>Bacteria</taxon>
        <taxon>Pseudomonadati</taxon>
        <taxon>Campylobacterota</taxon>
        <taxon>Epsilonproteobacteria</taxon>
        <taxon>Campylobacterales</taxon>
        <taxon>Helicobacteraceae</taxon>
        <taxon>Helicobacter</taxon>
    </lineage>
</organism>
<keyword evidence="2" id="KW-0238">DNA-binding</keyword>
<dbReference type="InterPro" id="IPR011991">
    <property type="entry name" value="ArsR-like_HTH"/>
</dbReference>
<keyword evidence="1" id="KW-0805">Transcription regulation</keyword>
<dbReference type="PANTHER" id="PTHR33154:SF18">
    <property type="entry name" value="ARSENICAL RESISTANCE OPERON REPRESSOR"/>
    <property type="match status" value="1"/>
</dbReference>
<dbReference type="SUPFAM" id="SSF46785">
    <property type="entry name" value="Winged helix' DNA-binding domain"/>
    <property type="match status" value="1"/>
</dbReference>
<accession>A0A3D8JAP8</accession>
<gene>
    <name evidence="5" type="ORF">CQA57_00190</name>
</gene>
<dbReference type="AlphaFoldDB" id="A0A3D8JAP8"/>
<name>A0A3D8JAP8_9HELI</name>
<evidence type="ECO:0000256" key="2">
    <source>
        <dbReference type="ARBA" id="ARBA00023125"/>
    </source>
</evidence>
<dbReference type="CDD" id="cd00090">
    <property type="entry name" value="HTH_ARSR"/>
    <property type="match status" value="1"/>
</dbReference>
<proteinExistence type="predicted"/>
<reference evidence="5 6" key="1">
    <citation type="submission" date="2018-04" db="EMBL/GenBank/DDBJ databases">
        <title>Novel Campyloabacter and Helicobacter Species and Strains.</title>
        <authorList>
            <person name="Mannion A.J."/>
            <person name="Shen Z."/>
            <person name="Fox J.G."/>
        </authorList>
    </citation>
    <scope>NUCLEOTIDE SEQUENCE [LARGE SCALE GENOMIC DNA]</scope>
    <source>
        <strain evidence="5 6">MIT 04-9362</strain>
    </source>
</reference>
<protein>
    <submittedName>
        <fullName evidence="5">Transcriptional regulator</fullName>
    </submittedName>
</protein>
<dbReference type="NCBIfam" id="NF033788">
    <property type="entry name" value="HTH_metalloreg"/>
    <property type="match status" value="1"/>
</dbReference>
<dbReference type="InterPro" id="IPR001845">
    <property type="entry name" value="HTH_ArsR_DNA-bd_dom"/>
</dbReference>
<evidence type="ECO:0000256" key="1">
    <source>
        <dbReference type="ARBA" id="ARBA00023015"/>
    </source>
</evidence>
<feature type="domain" description="HTH arsR-type" evidence="4">
    <location>
        <begin position="1"/>
        <end position="94"/>
    </location>
</feature>
<evidence type="ECO:0000313" key="5">
    <source>
        <dbReference type="EMBL" id="RDU74508.1"/>
    </source>
</evidence>
<sequence length="110" mass="12571">MQNNLENFLKISGAINDESRVLILAFLKQNGELCVCDLQKSLGMIQSRLSRHLKILKDAGFLSLQRKGVWAYYKIQEKPHKTCQDLLDSIEALKLKLPPLKTITCTKDKK</sequence>
<dbReference type="PROSITE" id="PS50987">
    <property type="entry name" value="HTH_ARSR_2"/>
    <property type="match status" value="1"/>
</dbReference>
<dbReference type="EMBL" id="NXLX01000001">
    <property type="protein sequence ID" value="RDU74508.1"/>
    <property type="molecule type" value="Genomic_DNA"/>
</dbReference>
<evidence type="ECO:0000256" key="3">
    <source>
        <dbReference type="ARBA" id="ARBA00023163"/>
    </source>
</evidence>
<comment type="caution">
    <text evidence="5">The sequence shown here is derived from an EMBL/GenBank/DDBJ whole genome shotgun (WGS) entry which is preliminary data.</text>
</comment>
<dbReference type="InterPro" id="IPR036388">
    <property type="entry name" value="WH-like_DNA-bd_sf"/>
</dbReference>
<dbReference type="RefSeq" id="WP_115578217.1">
    <property type="nucleotide sequence ID" value="NZ_NXLX01000001.1"/>
</dbReference>
<dbReference type="Gene3D" id="1.10.10.10">
    <property type="entry name" value="Winged helix-like DNA-binding domain superfamily/Winged helix DNA-binding domain"/>
    <property type="match status" value="1"/>
</dbReference>
<evidence type="ECO:0000259" key="4">
    <source>
        <dbReference type="PROSITE" id="PS50987"/>
    </source>
</evidence>
<dbReference type="GO" id="GO:0003700">
    <property type="term" value="F:DNA-binding transcription factor activity"/>
    <property type="evidence" value="ECO:0007669"/>
    <property type="project" value="InterPro"/>
</dbReference>
<dbReference type="GO" id="GO:0003677">
    <property type="term" value="F:DNA binding"/>
    <property type="evidence" value="ECO:0007669"/>
    <property type="project" value="UniProtKB-KW"/>
</dbReference>
<keyword evidence="3" id="KW-0804">Transcription</keyword>
<dbReference type="PRINTS" id="PR00778">
    <property type="entry name" value="HTHARSR"/>
</dbReference>
<dbReference type="SMART" id="SM00418">
    <property type="entry name" value="HTH_ARSR"/>
    <property type="match status" value="1"/>
</dbReference>
<dbReference type="OrthoDB" id="9800238at2"/>
<dbReference type="Pfam" id="PF01022">
    <property type="entry name" value="HTH_5"/>
    <property type="match status" value="1"/>
</dbReference>
<dbReference type="InterPro" id="IPR051081">
    <property type="entry name" value="HTH_MetalResp_TranReg"/>
</dbReference>
<dbReference type="Proteomes" id="UP000256695">
    <property type="component" value="Unassembled WGS sequence"/>
</dbReference>